<reference evidence="1" key="1">
    <citation type="journal article" date="2020" name="Nature">
        <title>Giant virus diversity and host interactions through global metagenomics.</title>
        <authorList>
            <person name="Schulz F."/>
            <person name="Roux S."/>
            <person name="Paez-Espino D."/>
            <person name="Jungbluth S."/>
            <person name="Walsh D.A."/>
            <person name="Denef V.J."/>
            <person name="McMahon K.D."/>
            <person name="Konstantinidis K.T."/>
            <person name="Eloe-Fadrosh E.A."/>
            <person name="Kyrpides N.C."/>
            <person name="Woyke T."/>
        </authorList>
    </citation>
    <scope>NUCLEOTIDE SEQUENCE</scope>
    <source>
        <strain evidence="1">GVMAG-M-3300020187-37</strain>
    </source>
</reference>
<protein>
    <submittedName>
        <fullName evidence="1">Uncharacterized protein</fullName>
    </submittedName>
</protein>
<organism evidence="1">
    <name type="scientific">viral metagenome</name>
    <dbReference type="NCBI Taxonomy" id="1070528"/>
    <lineage>
        <taxon>unclassified sequences</taxon>
        <taxon>metagenomes</taxon>
        <taxon>organismal metagenomes</taxon>
    </lineage>
</organism>
<proteinExistence type="predicted"/>
<accession>A0A6C0C6X2</accession>
<sequence length="73" mass="8090">MDHENTLDCNGVKHPLCSGCQGKMKKNVCPLCNSHPIGLKITKFSAFNNVFNYIISNPPHQLRGNGLFSLVFT</sequence>
<evidence type="ECO:0000313" key="1">
    <source>
        <dbReference type="EMBL" id="QHS99549.1"/>
    </source>
</evidence>
<dbReference type="AlphaFoldDB" id="A0A6C0C6X2"/>
<dbReference type="EMBL" id="MN739344">
    <property type="protein sequence ID" value="QHS99549.1"/>
    <property type="molecule type" value="Genomic_DNA"/>
</dbReference>
<name>A0A6C0C6X2_9ZZZZ</name>